<evidence type="ECO:0000313" key="2">
    <source>
        <dbReference type="EMBL" id="NYJ32205.1"/>
    </source>
</evidence>
<dbReference type="InterPro" id="IPR052026">
    <property type="entry name" value="ExeA_AAA_ATPase_DNA-bind"/>
</dbReference>
<dbReference type="PANTHER" id="PTHR35894:SF5">
    <property type="entry name" value="MU-LIKE PROPHAGE FLUMU DNA TRANSPOSITION PROTEIN B"/>
    <property type="match status" value="1"/>
</dbReference>
<accession>A0A7Z0J8D4</accession>
<protein>
    <submittedName>
        <fullName evidence="2">DNA transposition AAA+ family ATPase</fullName>
    </submittedName>
</protein>
<organism evidence="2 3">
    <name type="scientific">Nocardiopsis aegyptia</name>
    <dbReference type="NCBI Taxonomy" id="220378"/>
    <lineage>
        <taxon>Bacteria</taxon>
        <taxon>Bacillati</taxon>
        <taxon>Actinomycetota</taxon>
        <taxon>Actinomycetes</taxon>
        <taxon>Streptosporangiales</taxon>
        <taxon>Nocardiopsidaceae</taxon>
        <taxon>Nocardiopsis</taxon>
    </lineage>
</organism>
<dbReference type="AlphaFoldDB" id="A0A7Z0J8D4"/>
<dbReference type="EMBL" id="JACCFS010000001">
    <property type="protein sequence ID" value="NYJ32205.1"/>
    <property type="molecule type" value="Genomic_DNA"/>
</dbReference>
<dbReference type="Gene3D" id="3.40.50.300">
    <property type="entry name" value="P-loop containing nucleotide triphosphate hydrolases"/>
    <property type="match status" value="1"/>
</dbReference>
<dbReference type="InterPro" id="IPR049945">
    <property type="entry name" value="AAA_22"/>
</dbReference>
<dbReference type="GO" id="GO:0016887">
    <property type="term" value="F:ATP hydrolysis activity"/>
    <property type="evidence" value="ECO:0007669"/>
    <property type="project" value="InterPro"/>
</dbReference>
<dbReference type="PANTHER" id="PTHR35894">
    <property type="entry name" value="GENERAL SECRETION PATHWAY PROTEIN A-RELATED"/>
    <property type="match status" value="1"/>
</dbReference>
<dbReference type="SUPFAM" id="SSF52540">
    <property type="entry name" value="P-loop containing nucleoside triphosphate hydrolases"/>
    <property type="match status" value="1"/>
</dbReference>
<reference evidence="2 3" key="1">
    <citation type="submission" date="2020-07" db="EMBL/GenBank/DDBJ databases">
        <title>Sequencing the genomes of 1000 actinobacteria strains.</title>
        <authorList>
            <person name="Klenk H.-P."/>
        </authorList>
    </citation>
    <scope>NUCLEOTIDE SEQUENCE [LARGE SCALE GENOMIC DNA]</scope>
    <source>
        <strain evidence="2 3">DSM 44442</strain>
    </source>
</reference>
<dbReference type="Proteomes" id="UP000572051">
    <property type="component" value="Unassembled WGS sequence"/>
</dbReference>
<dbReference type="RefSeq" id="WP_179819903.1">
    <property type="nucleotide sequence ID" value="NZ_JACCFS010000001.1"/>
</dbReference>
<gene>
    <name evidence="2" type="ORF">HNR10_000086</name>
</gene>
<sequence length="251" mass="27254">MSAPAHFMGLTGASTLNTRSFQLTRRAVTDLVAHQATGVIYGPAGTGKTFAVHATVAEHAHTQPVVLAFPSHPSMRVVADELLFALTGERAPARRNRFQLVNALIDHLSGLSRLVVVDEAQRLNGDCLELLRHLHDHPDTRFALLYAGGNGCWEVLSREPMLRSRLFRMVPFKPIPRRDVAALMGAYHPIYTQAPQELLLEVDDTFAHGTLRDWASFTHTAAALCTEEGTDTLDAAVLANAYALLGGGADA</sequence>
<dbReference type="InterPro" id="IPR027417">
    <property type="entry name" value="P-loop_NTPase"/>
</dbReference>
<evidence type="ECO:0000313" key="3">
    <source>
        <dbReference type="Proteomes" id="UP000572051"/>
    </source>
</evidence>
<keyword evidence="3" id="KW-1185">Reference proteome</keyword>
<comment type="caution">
    <text evidence="2">The sequence shown here is derived from an EMBL/GenBank/DDBJ whole genome shotgun (WGS) entry which is preliminary data.</text>
</comment>
<proteinExistence type="predicted"/>
<name>A0A7Z0J8D4_9ACTN</name>
<evidence type="ECO:0000259" key="1">
    <source>
        <dbReference type="Pfam" id="PF13401"/>
    </source>
</evidence>
<feature type="domain" description="ORC1/DEAH AAA+ ATPase" evidence="1">
    <location>
        <begin position="34"/>
        <end position="156"/>
    </location>
</feature>
<dbReference type="Pfam" id="PF13401">
    <property type="entry name" value="AAA_22"/>
    <property type="match status" value="1"/>
</dbReference>